<dbReference type="EMBL" id="CAJJDN010000074">
    <property type="protein sequence ID" value="CAD8100468.1"/>
    <property type="molecule type" value="Genomic_DNA"/>
</dbReference>
<reference evidence="1" key="1">
    <citation type="submission" date="2021-01" db="EMBL/GenBank/DDBJ databases">
        <authorList>
            <consortium name="Genoscope - CEA"/>
            <person name="William W."/>
        </authorList>
    </citation>
    <scope>NUCLEOTIDE SEQUENCE</scope>
</reference>
<dbReference type="Proteomes" id="UP000692954">
    <property type="component" value="Unassembled WGS sequence"/>
</dbReference>
<organism evidence="1 2">
    <name type="scientific">Paramecium sonneborni</name>
    <dbReference type="NCBI Taxonomy" id="65129"/>
    <lineage>
        <taxon>Eukaryota</taxon>
        <taxon>Sar</taxon>
        <taxon>Alveolata</taxon>
        <taxon>Ciliophora</taxon>
        <taxon>Intramacronucleata</taxon>
        <taxon>Oligohymenophorea</taxon>
        <taxon>Peniculida</taxon>
        <taxon>Parameciidae</taxon>
        <taxon>Paramecium</taxon>
    </lineage>
</organism>
<name>A0A8S1PD10_9CILI</name>
<accession>A0A8S1PD10</accession>
<dbReference type="OrthoDB" id="302436at2759"/>
<keyword evidence="2" id="KW-1185">Reference proteome</keyword>
<dbReference type="AlphaFoldDB" id="A0A8S1PD10"/>
<gene>
    <name evidence="1" type="ORF">PSON_ATCC_30995.1.T0740044</name>
</gene>
<proteinExistence type="predicted"/>
<comment type="caution">
    <text evidence="1">The sequence shown here is derived from an EMBL/GenBank/DDBJ whole genome shotgun (WGS) entry which is preliminary data.</text>
</comment>
<sequence length="579" mass="69663">MYKKTFLGRASSEIDSDDIQDEYQQIIDNESIYQQYYQNSNASQYIEEESFSKQSVNIQLLHQNLKNYGTMRGLHSQIDISTLKRLNQSSYVEFDDQQKYKMNYDINRIYKGVPKNTIIQDQEYETKTIFHEYLYSLEDQLHDIDVEILQLKFLLKKTEKMLNSFNAYKSFIIQQKFNFISIIDSQILQLKNKRKALQNIIQQEDGLHQLSNDQQYYNKISYENEKLSSRFITSFYLSKQNQILTNVSQAFTINFLNFQPNWLKQLELQYTQLQLKQSLLIPPIQIFHFPNQTALSYSFLLLNLIFQKKHQNQHNIWMTTLFKDFFQASFEIEEDQLQQLNFKFHRQNNCSLFDSYFNYIMQNVKNEKIICQNQELKLIDPQLEQIDFKNQQAPLKQKDKLNFFPDLQDIQILYGEMILLEIFHLLFNLYLRAYRIIYLQEVQEYQGEQIKLNELLPYLLIKQLEDKIKDYQIYTFLKNCFIEQQAIQFQGIFAILAKFKKVFLKLDENSKELLLIYTQRQLGNKSQVKIQDAKQNLLTIPDNILRKINYESQQKQLCRLQITKNLVFIHRFILQDTIL</sequence>
<protein>
    <submittedName>
        <fullName evidence="1">Uncharacterized protein</fullName>
    </submittedName>
</protein>
<evidence type="ECO:0000313" key="1">
    <source>
        <dbReference type="EMBL" id="CAD8100468.1"/>
    </source>
</evidence>
<evidence type="ECO:0000313" key="2">
    <source>
        <dbReference type="Proteomes" id="UP000692954"/>
    </source>
</evidence>